<proteinExistence type="predicted"/>
<feature type="region of interest" description="Disordered" evidence="1">
    <location>
        <begin position="43"/>
        <end position="84"/>
    </location>
</feature>
<keyword evidence="3" id="KW-1185">Reference proteome</keyword>
<sequence length="135" mass="14143">MLRGFLTWLLVLGVLAGLSVRAVPELQEMGHFHPKACLSCGDHEAPPAAVDSDSHEHDGSCHLAEADSGPTESPTPSCPGHHHHHGCGCAPLNLSAEMLAAVRLSPPSGQWLGVGLADDRLPDAPVFEEDAPPLI</sequence>
<reference evidence="2 3" key="1">
    <citation type="submission" date="2020-08" db="EMBL/GenBank/DDBJ databases">
        <title>Genomic Encyclopedia of Type Strains, Phase IV (KMG-IV): sequencing the most valuable type-strain genomes for metagenomic binning, comparative biology and taxonomic classification.</title>
        <authorList>
            <person name="Goeker M."/>
        </authorList>
    </citation>
    <scope>NUCLEOTIDE SEQUENCE [LARGE SCALE GENOMIC DNA]</scope>
    <source>
        <strain evidence="2 3">YC6886</strain>
    </source>
</reference>
<comment type="caution">
    <text evidence="2">The sequence shown here is derived from an EMBL/GenBank/DDBJ whole genome shotgun (WGS) entry which is preliminary data.</text>
</comment>
<dbReference type="Proteomes" id="UP000557717">
    <property type="component" value="Unassembled WGS sequence"/>
</dbReference>
<name>A0A840V1B5_9BACT</name>
<gene>
    <name evidence="2" type="ORF">HNR46_001090</name>
</gene>
<dbReference type="AlphaFoldDB" id="A0A840V1B5"/>
<evidence type="ECO:0000313" key="2">
    <source>
        <dbReference type="EMBL" id="MBB5350856.1"/>
    </source>
</evidence>
<evidence type="ECO:0000313" key="3">
    <source>
        <dbReference type="Proteomes" id="UP000557717"/>
    </source>
</evidence>
<evidence type="ECO:0000256" key="1">
    <source>
        <dbReference type="SAM" id="MobiDB-lite"/>
    </source>
</evidence>
<organism evidence="2 3">
    <name type="scientific">Haloferula luteola</name>
    <dbReference type="NCBI Taxonomy" id="595692"/>
    <lineage>
        <taxon>Bacteria</taxon>
        <taxon>Pseudomonadati</taxon>
        <taxon>Verrucomicrobiota</taxon>
        <taxon>Verrucomicrobiia</taxon>
        <taxon>Verrucomicrobiales</taxon>
        <taxon>Verrucomicrobiaceae</taxon>
        <taxon>Haloferula</taxon>
    </lineage>
</organism>
<dbReference type="RefSeq" id="WP_184016512.1">
    <property type="nucleotide sequence ID" value="NZ_JACHFD010000004.1"/>
</dbReference>
<dbReference type="EMBL" id="JACHFD010000004">
    <property type="protein sequence ID" value="MBB5350856.1"/>
    <property type="molecule type" value="Genomic_DNA"/>
</dbReference>
<protein>
    <submittedName>
        <fullName evidence="2">Uncharacterized protein</fullName>
    </submittedName>
</protein>
<accession>A0A840V1B5</accession>